<proteinExistence type="inferred from homology"/>
<evidence type="ECO:0000256" key="2">
    <source>
        <dbReference type="ARBA" id="ARBA00023002"/>
    </source>
</evidence>
<dbReference type="SUPFAM" id="SSF51735">
    <property type="entry name" value="NAD(P)-binding Rossmann-fold domains"/>
    <property type="match status" value="1"/>
</dbReference>
<dbReference type="Gene3D" id="3.40.50.720">
    <property type="entry name" value="NAD(P)-binding Rossmann-like Domain"/>
    <property type="match status" value="1"/>
</dbReference>
<evidence type="ECO:0000256" key="1">
    <source>
        <dbReference type="ARBA" id="ARBA00006484"/>
    </source>
</evidence>
<dbReference type="NCBIfam" id="NF005495">
    <property type="entry name" value="PRK07109.1"/>
    <property type="match status" value="1"/>
</dbReference>
<sequence length="339" mass="36315">MSSHLKPLDQQVLVITGASSGSGLATAREAVRRGAQVVLVARNEAALQAIAGQLGDAAAVCAIDIADPGSAERIAEAAVSAFGGFDTWVNCAAVTSYGTLEQLGIDEQRRVFDVDYFGMLQGSLVAIRHLRSRGGGAIINVGSVLSDRAAIKQPAYSAAKAAVRAMTESLRMDIEREGLPISVTLIKPTGIHTPFPEHGRNHMEFPPRIPQVMYDPRLVADAILFAAQHPRRQIYVGGTGFIQSLLARLFPRLTDKVMEFALVRAQQSREDAGDPAMRDNLFVPKKDGLEEGTQDFAAKRYSLFLEAQKRPVVATAILGAGALMAGIALRARKRTIASS</sequence>
<dbReference type="Proteomes" id="UP000515971">
    <property type="component" value="Chromosome"/>
</dbReference>
<feature type="transmembrane region" description="Helical" evidence="4">
    <location>
        <begin position="312"/>
        <end position="331"/>
    </location>
</feature>
<evidence type="ECO:0000256" key="4">
    <source>
        <dbReference type="SAM" id="Phobius"/>
    </source>
</evidence>
<evidence type="ECO:0000313" key="6">
    <source>
        <dbReference type="EMBL" id="QNN67977.1"/>
    </source>
</evidence>
<evidence type="ECO:0000256" key="3">
    <source>
        <dbReference type="RuleBase" id="RU000363"/>
    </source>
</evidence>
<dbReference type="SMART" id="SM00822">
    <property type="entry name" value="PKS_KR"/>
    <property type="match status" value="1"/>
</dbReference>
<gene>
    <name evidence="6" type="ORF">H9L13_03420</name>
</gene>
<dbReference type="PANTHER" id="PTHR44196:SF1">
    <property type="entry name" value="DEHYDROGENASE_REDUCTASE SDR FAMILY MEMBER 7B"/>
    <property type="match status" value="1"/>
</dbReference>
<dbReference type="RefSeq" id="WP_187539055.1">
    <property type="nucleotide sequence ID" value="NZ_BAABJT010000001.1"/>
</dbReference>
<name>A0A7G9SJF2_9SPHN</name>
<dbReference type="PANTHER" id="PTHR44196">
    <property type="entry name" value="DEHYDROGENASE/REDUCTASE SDR FAMILY MEMBER 7B"/>
    <property type="match status" value="1"/>
</dbReference>
<protein>
    <submittedName>
        <fullName evidence="6">SDR family NAD(P)-dependent oxidoreductase</fullName>
    </submittedName>
</protein>
<evidence type="ECO:0000259" key="5">
    <source>
        <dbReference type="SMART" id="SM00822"/>
    </source>
</evidence>
<dbReference type="AlphaFoldDB" id="A0A7G9SJF2"/>
<dbReference type="GO" id="GO:0016491">
    <property type="term" value="F:oxidoreductase activity"/>
    <property type="evidence" value="ECO:0007669"/>
    <property type="project" value="UniProtKB-KW"/>
</dbReference>
<comment type="similarity">
    <text evidence="1 3">Belongs to the short-chain dehydrogenases/reductases (SDR) family.</text>
</comment>
<dbReference type="PRINTS" id="PR00081">
    <property type="entry name" value="GDHRDH"/>
</dbReference>
<keyword evidence="2" id="KW-0560">Oxidoreductase</keyword>
<keyword evidence="4" id="KW-0812">Transmembrane</keyword>
<keyword evidence="7" id="KW-1185">Reference proteome</keyword>
<keyword evidence="4" id="KW-0472">Membrane</keyword>
<dbReference type="PROSITE" id="PS00061">
    <property type="entry name" value="ADH_SHORT"/>
    <property type="match status" value="1"/>
</dbReference>
<feature type="domain" description="Ketoreductase" evidence="5">
    <location>
        <begin position="11"/>
        <end position="177"/>
    </location>
</feature>
<dbReference type="InterPro" id="IPR036291">
    <property type="entry name" value="NAD(P)-bd_dom_sf"/>
</dbReference>
<accession>A0A7G9SJF2</accession>
<keyword evidence="4" id="KW-1133">Transmembrane helix</keyword>
<evidence type="ECO:0000313" key="7">
    <source>
        <dbReference type="Proteomes" id="UP000515971"/>
    </source>
</evidence>
<dbReference type="InterPro" id="IPR002347">
    <property type="entry name" value="SDR_fam"/>
</dbReference>
<dbReference type="KEGG" id="slut:H9L13_03420"/>
<dbReference type="EMBL" id="CP060718">
    <property type="protein sequence ID" value="QNN67977.1"/>
    <property type="molecule type" value="Genomic_DNA"/>
</dbReference>
<dbReference type="Pfam" id="PF00106">
    <property type="entry name" value="adh_short"/>
    <property type="match status" value="1"/>
</dbReference>
<dbReference type="InterPro" id="IPR057326">
    <property type="entry name" value="KR_dom"/>
</dbReference>
<dbReference type="PRINTS" id="PR00080">
    <property type="entry name" value="SDRFAMILY"/>
</dbReference>
<dbReference type="InterPro" id="IPR020904">
    <property type="entry name" value="Sc_DH/Rdtase_CS"/>
</dbReference>
<organism evidence="6 7">
    <name type="scientific">Sphingomonas lutea</name>
    <dbReference type="NCBI Taxonomy" id="1045317"/>
    <lineage>
        <taxon>Bacteria</taxon>
        <taxon>Pseudomonadati</taxon>
        <taxon>Pseudomonadota</taxon>
        <taxon>Alphaproteobacteria</taxon>
        <taxon>Sphingomonadales</taxon>
        <taxon>Sphingomonadaceae</taxon>
        <taxon>Sphingomonas</taxon>
    </lineage>
</organism>
<dbReference type="GO" id="GO:0016020">
    <property type="term" value="C:membrane"/>
    <property type="evidence" value="ECO:0007669"/>
    <property type="project" value="TreeGrafter"/>
</dbReference>
<reference evidence="6 7" key="1">
    <citation type="submission" date="2020-08" db="EMBL/GenBank/DDBJ databases">
        <title>Genome sequence of Sphingomonas lutea KCTC 23642T.</title>
        <authorList>
            <person name="Hyun D.-W."/>
            <person name="Bae J.-W."/>
        </authorList>
    </citation>
    <scope>NUCLEOTIDE SEQUENCE [LARGE SCALE GENOMIC DNA]</scope>
    <source>
        <strain evidence="6 7">KCTC 23642</strain>
    </source>
</reference>